<dbReference type="Proteomes" id="UP000058925">
    <property type="component" value="Chromosome"/>
</dbReference>
<dbReference type="InterPro" id="IPR006016">
    <property type="entry name" value="UspA"/>
</dbReference>
<comment type="similarity">
    <text evidence="1">Belongs to the universal stress protein A family.</text>
</comment>
<dbReference type="SUPFAM" id="SSF52402">
    <property type="entry name" value="Adenine nucleotide alpha hydrolases-like"/>
    <property type="match status" value="1"/>
</dbReference>
<evidence type="ECO:0000256" key="1">
    <source>
        <dbReference type="ARBA" id="ARBA00008791"/>
    </source>
</evidence>
<evidence type="ECO:0000259" key="2">
    <source>
        <dbReference type="Pfam" id="PF00582"/>
    </source>
</evidence>
<accession>A0A654MC74</accession>
<dbReference type="EMBL" id="CP012850">
    <property type="protein sequence ID" value="ALI37072.1"/>
    <property type="molecule type" value="Genomic_DNA"/>
</dbReference>
<sequence length="156" mass="17674">MATGKPSILVPYDATELSIKALDKAIEIASRMGYEILLLYIIDDTRFCPSRMEKFISNITDLEKTKKYLVNLIKEGAEKCMTEVVGKIKEKELFVKYIIRVGHPDDEILEVSKNPNIHLIVMGCSGSFKKRHNRRGVGSISRWISEVASCPVVLMR</sequence>
<dbReference type="RefSeq" id="WP_196816217.1">
    <property type="nucleotide sequence ID" value="NZ_CP012850.1"/>
</dbReference>
<gene>
    <name evidence="3" type="ORF">NMY3_02883</name>
</gene>
<reference evidence="4" key="1">
    <citation type="submission" date="2015-10" db="EMBL/GenBank/DDBJ databases">
        <title>Niche specialization of a soil ammonia-oxidizing archaeon, Candidatus Nitrosocosmicus oleophilus.</title>
        <authorList>
            <person name="Jung M.-Y."/>
            <person name="Rhee S.-K."/>
        </authorList>
    </citation>
    <scope>NUCLEOTIDE SEQUENCE [LARGE SCALE GENOMIC DNA]</scope>
    <source>
        <strain evidence="4">MY3</strain>
    </source>
</reference>
<dbReference type="OrthoDB" id="105697at2157"/>
<dbReference type="PANTHER" id="PTHR46268">
    <property type="entry name" value="STRESS RESPONSE PROTEIN NHAX"/>
    <property type="match status" value="1"/>
</dbReference>
<feature type="domain" description="UspA" evidence="2">
    <location>
        <begin position="8"/>
        <end position="156"/>
    </location>
</feature>
<dbReference type="Pfam" id="PF00582">
    <property type="entry name" value="Usp"/>
    <property type="match status" value="1"/>
</dbReference>
<dbReference type="PANTHER" id="PTHR46268:SF6">
    <property type="entry name" value="UNIVERSAL STRESS PROTEIN UP12"/>
    <property type="match status" value="1"/>
</dbReference>
<evidence type="ECO:0000313" key="3">
    <source>
        <dbReference type="EMBL" id="ALI37072.1"/>
    </source>
</evidence>
<keyword evidence="4" id="KW-1185">Reference proteome</keyword>
<dbReference type="InterPro" id="IPR006015">
    <property type="entry name" value="Universal_stress_UspA"/>
</dbReference>
<dbReference type="CDD" id="cd00293">
    <property type="entry name" value="USP-like"/>
    <property type="match status" value="1"/>
</dbReference>
<protein>
    <submittedName>
        <fullName evidence="3">Universal stress protein family protein</fullName>
    </submittedName>
</protein>
<dbReference type="KEGG" id="taa:NMY3_02883"/>
<proteinExistence type="inferred from homology"/>
<organism evidence="3 4">
    <name type="scientific">Candidatus Nitrosocosmicus oleophilus</name>
    <dbReference type="NCBI Taxonomy" id="1353260"/>
    <lineage>
        <taxon>Archaea</taxon>
        <taxon>Nitrososphaerota</taxon>
        <taxon>Nitrososphaeria</taxon>
        <taxon>Nitrososphaerales</taxon>
        <taxon>Nitrososphaeraceae</taxon>
        <taxon>Candidatus Nitrosocosmicus</taxon>
    </lineage>
</organism>
<dbReference type="PRINTS" id="PR01438">
    <property type="entry name" value="UNVRSLSTRESS"/>
</dbReference>
<dbReference type="InterPro" id="IPR014729">
    <property type="entry name" value="Rossmann-like_a/b/a_fold"/>
</dbReference>
<dbReference type="GeneID" id="60422767"/>
<dbReference type="AlphaFoldDB" id="A0A654MC74"/>
<name>A0A654MC74_9ARCH</name>
<evidence type="ECO:0000313" key="4">
    <source>
        <dbReference type="Proteomes" id="UP000058925"/>
    </source>
</evidence>
<dbReference type="Gene3D" id="3.40.50.620">
    <property type="entry name" value="HUPs"/>
    <property type="match status" value="1"/>
</dbReference>